<reference evidence="2 3" key="1">
    <citation type="journal article" date="2016" name="Front. Microbiol.">
        <title>Fuerstia marisgermanicae gen. nov., sp. nov., an Unusual Member of the Phylum Planctomycetes from the German Wadden Sea.</title>
        <authorList>
            <person name="Kohn T."/>
            <person name="Heuer A."/>
            <person name="Jogler M."/>
            <person name="Vollmers J."/>
            <person name="Boedeker C."/>
            <person name="Bunk B."/>
            <person name="Rast P."/>
            <person name="Borchert D."/>
            <person name="Glockner I."/>
            <person name="Freese H.M."/>
            <person name="Klenk H.P."/>
            <person name="Overmann J."/>
            <person name="Kaster A.K."/>
            <person name="Rohde M."/>
            <person name="Wiegand S."/>
            <person name="Jogler C."/>
        </authorList>
    </citation>
    <scope>NUCLEOTIDE SEQUENCE [LARGE SCALE GENOMIC DNA]</scope>
    <source>
        <strain evidence="2 3">NH11</strain>
    </source>
</reference>
<accession>A0A1P8WBY5</accession>
<dbReference type="AlphaFoldDB" id="A0A1P8WBY5"/>
<dbReference type="Pfam" id="PF07883">
    <property type="entry name" value="Cupin_2"/>
    <property type="match status" value="1"/>
</dbReference>
<keyword evidence="3" id="KW-1185">Reference proteome</keyword>
<dbReference type="GO" id="GO:0008127">
    <property type="term" value="F:quercetin 2,3-dioxygenase activity"/>
    <property type="evidence" value="ECO:0007669"/>
    <property type="project" value="UniProtKB-EC"/>
</dbReference>
<evidence type="ECO:0000313" key="3">
    <source>
        <dbReference type="Proteomes" id="UP000187735"/>
    </source>
</evidence>
<dbReference type="InterPro" id="IPR011051">
    <property type="entry name" value="RmlC_Cupin_sf"/>
</dbReference>
<evidence type="ECO:0000313" key="2">
    <source>
        <dbReference type="EMBL" id="APZ91578.1"/>
    </source>
</evidence>
<gene>
    <name evidence="2" type="primary">qdoI</name>
    <name evidence="2" type="ORF">Fuma_01167</name>
</gene>
<dbReference type="KEGG" id="fmr:Fuma_01167"/>
<name>A0A1P8WBY5_9PLAN</name>
<dbReference type="EMBL" id="CP017641">
    <property type="protein sequence ID" value="APZ91578.1"/>
    <property type="molecule type" value="Genomic_DNA"/>
</dbReference>
<evidence type="ECO:0000259" key="1">
    <source>
        <dbReference type="Pfam" id="PF07883"/>
    </source>
</evidence>
<dbReference type="OrthoDB" id="9794183at2"/>
<keyword evidence="2" id="KW-0560">Oxidoreductase</keyword>
<dbReference type="PANTHER" id="PTHR36440">
    <property type="entry name" value="PUTATIVE (AFU_ORTHOLOGUE AFUA_8G07350)-RELATED"/>
    <property type="match status" value="1"/>
</dbReference>
<dbReference type="InterPro" id="IPR014710">
    <property type="entry name" value="RmlC-like_jellyroll"/>
</dbReference>
<dbReference type="EC" id="1.13.11.24" evidence="2"/>
<dbReference type="STRING" id="1891926.Fuma_01167"/>
<dbReference type="PANTHER" id="PTHR36440:SF1">
    <property type="entry name" value="PUTATIVE (AFU_ORTHOLOGUE AFUA_8G07350)-RELATED"/>
    <property type="match status" value="1"/>
</dbReference>
<proteinExistence type="predicted"/>
<protein>
    <submittedName>
        <fullName evidence="2">Quercetin 2,3-dioxygenase</fullName>
        <ecNumber evidence="2">1.13.11.24</ecNumber>
    </submittedName>
</protein>
<keyword evidence="2" id="KW-0223">Dioxygenase</keyword>
<dbReference type="Gene3D" id="2.60.120.10">
    <property type="entry name" value="Jelly Rolls"/>
    <property type="match status" value="1"/>
</dbReference>
<dbReference type="Proteomes" id="UP000187735">
    <property type="component" value="Chromosome"/>
</dbReference>
<dbReference type="RefSeq" id="WP_077023315.1">
    <property type="nucleotide sequence ID" value="NZ_CP017641.1"/>
</dbReference>
<dbReference type="SUPFAM" id="SSF51182">
    <property type="entry name" value="RmlC-like cupins"/>
    <property type="match status" value="1"/>
</dbReference>
<sequence length="151" mass="16208">MEPMHVKKGEGDQLHIPDFLEMTVLVSSQATDGTLCIMEDVVPPGIGPPRHIHHKQDEVFFVLEGSFKFEVAGQTLSASAGDIAVAPRGVVHAFKNVGESKGVLRYIFSPAGDAEAMFRAICESAKVVGLSHEMLAKAAEPFDQEIVGPPL</sequence>
<organism evidence="2 3">
    <name type="scientific">Fuerstiella marisgermanici</name>
    <dbReference type="NCBI Taxonomy" id="1891926"/>
    <lineage>
        <taxon>Bacteria</taxon>
        <taxon>Pseudomonadati</taxon>
        <taxon>Planctomycetota</taxon>
        <taxon>Planctomycetia</taxon>
        <taxon>Planctomycetales</taxon>
        <taxon>Planctomycetaceae</taxon>
        <taxon>Fuerstiella</taxon>
    </lineage>
</organism>
<dbReference type="InterPro" id="IPR053146">
    <property type="entry name" value="QDO-like"/>
</dbReference>
<feature type="domain" description="Cupin type-2" evidence="1">
    <location>
        <begin position="41"/>
        <end position="102"/>
    </location>
</feature>
<dbReference type="InterPro" id="IPR013096">
    <property type="entry name" value="Cupin_2"/>
</dbReference>